<evidence type="ECO:0008006" key="6">
    <source>
        <dbReference type="Google" id="ProtNLM"/>
    </source>
</evidence>
<dbReference type="Pfam" id="PF01535">
    <property type="entry name" value="PPR"/>
    <property type="match status" value="1"/>
</dbReference>
<reference evidence="5" key="1">
    <citation type="journal article" date="2016" name="Nature">
        <title>The genome of the seagrass Zostera marina reveals angiosperm adaptation to the sea.</title>
        <authorList>
            <person name="Olsen J.L."/>
            <person name="Rouze P."/>
            <person name="Verhelst B."/>
            <person name="Lin Y.-C."/>
            <person name="Bayer T."/>
            <person name="Collen J."/>
            <person name="Dattolo E."/>
            <person name="De Paoli E."/>
            <person name="Dittami S."/>
            <person name="Maumus F."/>
            <person name="Michel G."/>
            <person name="Kersting A."/>
            <person name="Lauritano C."/>
            <person name="Lohaus R."/>
            <person name="Toepel M."/>
            <person name="Tonon T."/>
            <person name="Vanneste K."/>
            <person name="Amirebrahimi M."/>
            <person name="Brakel J."/>
            <person name="Bostroem C."/>
            <person name="Chovatia M."/>
            <person name="Grimwood J."/>
            <person name="Jenkins J.W."/>
            <person name="Jueterbock A."/>
            <person name="Mraz A."/>
            <person name="Stam W.T."/>
            <person name="Tice H."/>
            <person name="Bornberg-Bauer E."/>
            <person name="Green P.J."/>
            <person name="Pearson G.A."/>
            <person name="Procaccini G."/>
            <person name="Duarte C.M."/>
            <person name="Schmutz J."/>
            <person name="Reusch T.B.H."/>
            <person name="Van de Peer Y."/>
        </authorList>
    </citation>
    <scope>NUCLEOTIDE SEQUENCE [LARGE SCALE GENOMIC DNA]</scope>
    <source>
        <strain evidence="5">cv. Finnish</strain>
    </source>
</reference>
<keyword evidence="5" id="KW-1185">Reference proteome</keyword>
<name>A0A0K9NVG9_ZOSMR</name>
<proteinExistence type="inferred from homology"/>
<dbReference type="PANTHER" id="PTHR47936">
    <property type="entry name" value="PPR_LONG DOMAIN-CONTAINING PROTEIN"/>
    <property type="match status" value="1"/>
</dbReference>
<dbReference type="OrthoDB" id="185373at2759"/>
<accession>A0A0K9NVG9</accession>
<dbReference type="Proteomes" id="UP000036987">
    <property type="component" value="Unassembled WGS sequence"/>
</dbReference>
<evidence type="ECO:0000313" key="5">
    <source>
        <dbReference type="Proteomes" id="UP000036987"/>
    </source>
</evidence>
<dbReference type="EMBL" id="LFYR01001576">
    <property type="protein sequence ID" value="KMZ60756.1"/>
    <property type="molecule type" value="Genomic_DNA"/>
</dbReference>
<evidence type="ECO:0000256" key="1">
    <source>
        <dbReference type="ARBA" id="ARBA00007626"/>
    </source>
</evidence>
<dbReference type="PANTHER" id="PTHR47936:SF3">
    <property type="entry name" value="PENTACOTRIPEPTIDE-REPEAT REGION OF PRORP DOMAIN-CONTAINING PROTEIN"/>
    <property type="match status" value="1"/>
</dbReference>
<dbReference type="PROSITE" id="PS51375">
    <property type="entry name" value="PPR"/>
    <property type="match status" value="2"/>
</dbReference>
<comment type="caution">
    <text evidence="4">The sequence shown here is derived from an EMBL/GenBank/DDBJ whole genome shotgun (WGS) entry which is preliminary data.</text>
</comment>
<protein>
    <recommendedName>
        <fullName evidence="6">Pentatricopeptide repeat-containing protein</fullName>
    </recommendedName>
</protein>
<feature type="repeat" description="PPR" evidence="3">
    <location>
        <begin position="132"/>
        <end position="167"/>
    </location>
</feature>
<evidence type="ECO:0000313" key="4">
    <source>
        <dbReference type="EMBL" id="KMZ60756.1"/>
    </source>
</evidence>
<dbReference type="InterPro" id="IPR002885">
    <property type="entry name" value="PPR_rpt"/>
</dbReference>
<dbReference type="AlphaFoldDB" id="A0A0K9NVG9"/>
<keyword evidence="2" id="KW-0677">Repeat</keyword>
<gene>
    <name evidence="4" type="ORF">ZOSMA_573G00040</name>
</gene>
<organism evidence="4 5">
    <name type="scientific">Zostera marina</name>
    <name type="common">Eelgrass</name>
    <dbReference type="NCBI Taxonomy" id="29655"/>
    <lineage>
        <taxon>Eukaryota</taxon>
        <taxon>Viridiplantae</taxon>
        <taxon>Streptophyta</taxon>
        <taxon>Embryophyta</taxon>
        <taxon>Tracheophyta</taxon>
        <taxon>Spermatophyta</taxon>
        <taxon>Magnoliopsida</taxon>
        <taxon>Liliopsida</taxon>
        <taxon>Zosteraceae</taxon>
        <taxon>Zostera</taxon>
    </lineage>
</organism>
<evidence type="ECO:0000256" key="2">
    <source>
        <dbReference type="ARBA" id="ARBA00022737"/>
    </source>
</evidence>
<dbReference type="NCBIfam" id="TIGR00756">
    <property type="entry name" value="PPR"/>
    <property type="match status" value="1"/>
</dbReference>
<feature type="repeat" description="PPR" evidence="3">
    <location>
        <begin position="203"/>
        <end position="237"/>
    </location>
</feature>
<comment type="similarity">
    <text evidence="1">Belongs to the PPR family. P subfamily.</text>
</comment>
<evidence type="ECO:0000256" key="3">
    <source>
        <dbReference type="PROSITE-ProRule" id="PRU00708"/>
    </source>
</evidence>
<sequence length="283" mass="32548">MSKILSLMDLNHLIVGGWWKRLVGFGRFRSNQYHRHGINPKCSSPLLYSPKSSRSSSSSIAFYYLCQNDLHLRWRFLCFRFLSTSSSGENGGCQFDLPDSCLEKLNNNVPQPYLKGFDAMPNLLEQITRKKESVSFEILIVQACRISKMVDLAVDIMDKMLSDGVSPRLTTHAVIIKSFFQSSRFVDAHRYVVVMSIRDRHSANMNYSLLVRLFWKSRRFVEAGQIMKEMMDNGLKPNFTDYVKILKALRPSMFSLNLKHKFDKFPSPPPLSPPQASSRYGNI</sequence>
<dbReference type="InterPro" id="IPR011990">
    <property type="entry name" value="TPR-like_helical_dom_sf"/>
</dbReference>
<dbReference type="Gene3D" id="1.25.40.10">
    <property type="entry name" value="Tetratricopeptide repeat domain"/>
    <property type="match status" value="1"/>
</dbReference>